<dbReference type="RefSeq" id="WP_186411505.1">
    <property type="nucleotide sequence ID" value="NZ_FLQY01000235.1"/>
</dbReference>
<dbReference type="PANTHER" id="PTHR21248:SF22">
    <property type="entry name" value="PHOSPHOLIPASE D"/>
    <property type="match status" value="1"/>
</dbReference>
<dbReference type="PROSITE" id="PS50035">
    <property type="entry name" value="PLD"/>
    <property type="match status" value="2"/>
</dbReference>
<reference evidence="3 4" key="1">
    <citation type="submission" date="2016-06" db="EMBL/GenBank/DDBJ databases">
        <authorList>
            <person name="Kjaerup R.B."/>
            <person name="Dalgaard T.S."/>
            <person name="Juul-Madsen H.R."/>
        </authorList>
    </citation>
    <scope>NUCLEOTIDE SEQUENCE [LARGE SCALE GENOMIC DNA]</scope>
    <source>
        <strain evidence="3">2</strain>
    </source>
</reference>
<keyword evidence="1" id="KW-0594">Phospholipid biosynthesis</keyword>
<name>A0A1A8XX32_9RHOO</name>
<keyword evidence="1" id="KW-0443">Lipid metabolism</keyword>
<dbReference type="GO" id="GO:0008808">
    <property type="term" value="F:cardiolipin synthase activity"/>
    <property type="evidence" value="ECO:0007669"/>
    <property type="project" value="InterPro"/>
</dbReference>
<comment type="function">
    <text evidence="1">Catalyzes the phosphatidyl group transfer from one phosphatidylglycerol molecule to another to form cardiolipin (CL) (diphosphatidylglycerol) and glycerol.</text>
</comment>
<dbReference type="PANTHER" id="PTHR21248">
    <property type="entry name" value="CARDIOLIPIN SYNTHASE"/>
    <property type="match status" value="1"/>
</dbReference>
<organism evidence="3 4">
    <name type="scientific">Candidatus Propionivibrio aalborgensis</name>
    <dbReference type="NCBI Taxonomy" id="1860101"/>
    <lineage>
        <taxon>Bacteria</taxon>
        <taxon>Pseudomonadati</taxon>
        <taxon>Pseudomonadota</taxon>
        <taxon>Betaproteobacteria</taxon>
        <taxon>Rhodocyclales</taxon>
        <taxon>Rhodocyclaceae</taxon>
        <taxon>Propionivibrio</taxon>
    </lineage>
</organism>
<dbReference type="SUPFAM" id="SSF56024">
    <property type="entry name" value="Phospholipase D/nuclease"/>
    <property type="match status" value="2"/>
</dbReference>
<evidence type="ECO:0000313" key="4">
    <source>
        <dbReference type="Proteomes" id="UP000199600"/>
    </source>
</evidence>
<sequence>MSEPLPIKLLRCGVEFFPALIDAISQAKHEIFLETYIFQNDIVGHAIATALEEAAQRGIATHLMIDGFGSKEYPESRLASLRKSGVQIRIYRPGFLNFRFLGTGIRRLHRKLAVIDRQLVFVGGINILDDFVDANPAPRYDFAVAIGGTVAADVHDAVARLWWLVSWSQFKRRGTGRSDRLRVPSSNDGPLPGSARLILRDNLRHRRAIESEYLKAIRSATDRIIIANAYFLPGRKLLRALLGAAARGVSVDLILQGRVEYFIQHFASQHLYRNLIGAGINIHLYKPAHMHAKVAVIDSDWATIGSSNLDPFSLQLAREANIFVLDASFTKLLANELLSAIQLDSDKIGVENWHCIPRYRTLLMRLCYGIVRFTQHFATRRH</sequence>
<dbReference type="InterPro" id="IPR001736">
    <property type="entry name" value="PLipase_D/transphosphatidylase"/>
</dbReference>
<keyword evidence="1" id="KW-0808">Transferase</keyword>
<feature type="active site" evidence="1">
    <location>
        <position position="298"/>
    </location>
</feature>
<dbReference type="Proteomes" id="UP000199600">
    <property type="component" value="Unassembled WGS sequence"/>
</dbReference>
<evidence type="ECO:0000313" key="3">
    <source>
        <dbReference type="EMBL" id="SBT09197.1"/>
    </source>
</evidence>
<feature type="active site" evidence="1">
    <location>
        <position position="116"/>
    </location>
</feature>
<dbReference type="CDD" id="cd09110">
    <property type="entry name" value="PLDc_CLS_1"/>
    <property type="match status" value="1"/>
</dbReference>
<evidence type="ECO:0000259" key="2">
    <source>
        <dbReference type="PROSITE" id="PS50035"/>
    </source>
</evidence>
<feature type="domain" description="PLD phosphodiesterase" evidence="2">
    <location>
        <begin position="104"/>
        <end position="131"/>
    </location>
</feature>
<feature type="domain" description="PLD phosphodiesterase" evidence="2">
    <location>
        <begin position="286"/>
        <end position="313"/>
    </location>
</feature>
<comment type="catalytic activity">
    <reaction evidence="1">
        <text>2 a 1,2-diacyl-sn-glycero-3-phospho-(1'-sn-glycerol) = a cardiolipin + glycerol</text>
        <dbReference type="Rhea" id="RHEA:31451"/>
        <dbReference type="ChEBI" id="CHEBI:17754"/>
        <dbReference type="ChEBI" id="CHEBI:62237"/>
        <dbReference type="ChEBI" id="CHEBI:64716"/>
    </reaction>
</comment>
<dbReference type="EMBL" id="FLQY01000235">
    <property type="protein sequence ID" value="SBT09197.1"/>
    <property type="molecule type" value="Genomic_DNA"/>
</dbReference>
<feature type="active site" evidence="1">
    <location>
        <position position="291"/>
    </location>
</feature>
<dbReference type="SMART" id="SM00155">
    <property type="entry name" value="PLDc"/>
    <property type="match status" value="2"/>
</dbReference>
<keyword evidence="4" id="KW-1185">Reference proteome</keyword>
<keyword evidence="1" id="KW-1208">Phospholipid metabolism</keyword>
<keyword evidence="1" id="KW-1003">Cell membrane</keyword>
<dbReference type="NCBIfam" id="NF008427">
    <property type="entry name" value="PRK11263.1"/>
    <property type="match status" value="1"/>
</dbReference>
<dbReference type="GO" id="GO:0005886">
    <property type="term" value="C:plasma membrane"/>
    <property type="evidence" value="ECO:0007669"/>
    <property type="project" value="UniProtKB-SubCell"/>
</dbReference>
<dbReference type="HAMAP" id="MF_01917">
    <property type="entry name" value="Cardiolipin_synth_ClsB"/>
    <property type="match status" value="1"/>
</dbReference>
<dbReference type="Gene3D" id="3.30.870.10">
    <property type="entry name" value="Endonuclease Chain A"/>
    <property type="match status" value="2"/>
</dbReference>
<dbReference type="PIRSF" id="PIRSF000850">
    <property type="entry name" value="Phospholipase_D_PSS"/>
    <property type="match status" value="1"/>
</dbReference>
<comment type="similarity">
    <text evidence="1">Belongs to the phospholipase D family. Cardiolipin synthase subfamily. ClsB sub-subfamily.</text>
</comment>
<accession>A0A1A8XX32</accession>
<keyword evidence="1" id="KW-0444">Lipid biosynthesis</keyword>
<keyword evidence="1" id="KW-0472">Membrane</keyword>
<comment type="subcellular location">
    <subcellularLocation>
        <location evidence="1">Cell membrane</location>
        <topology evidence="1">Peripheral membrane protein</topology>
    </subcellularLocation>
</comment>
<feature type="active site" evidence="1">
    <location>
        <position position="293"/>
    </location>
</feature>
<dbReference type="InterPro" id="IPR025202">
    <property type="entry name" value="PLD-like_dom"/>
</dbReference>
<dbReference type="InterPro" id="IPR030872">
    <property type="entry name" value="Cardiolipin_synth_ClsB"/>
</dbReference>
<gene>
    <name evidence="1" type="primary">clsB</name>
    <name evidence="3" type="ORF">PROAA_310026</name>
</gene>
<evidence type="ECO:0000256" key="1">
    <source>
        <dbReference type="HAMAP-Rule" id="MF_01917"/>
    </source>
</evidence>
<dbReference type="Pfam" id="PF13091">
    <property type="entry name" value="PLDc_2"/>
    <property type="match status" value="2"/>
</dbReference>
<dbReference type="AlphaFoldDB" id="A0A1A8XX32"/>
<feature type="active site" evidence="1">
    <location>
        <position position="109"/>
    </location>
</feature>
<proteinExistence type="inferred from homology"/>
<feature type="active site" evidence="1">
    <location>
        <position position="111"/>
    </location>
</feature>
<dbReference type="EC" id="2.7.8.-" evidence="1"/>
<protein>
    <recommendedName>
        <fullName evidence="1">Cardiolipin synthase B</fullName>
        <shortName evidence="1">CL synthase</shortName>
        <ecNumber evidence="1">2.7.8.-</ecNumber>
    </recommendedName>
</protein>
<dbReference type="GO" id="GO:0032049">
    <property type="term" value="P:cardiolipin biosynthetic process"/>
    <property type="evidence" value="ECO:0007669"/>
    <property type="project" value="InterPro"/>
</dbReference>